<comment type="caution">
    <text evidence="2">The sequence shown here is derived from an EMBL/GenBank/DDBJ whole genome shotgun (WGS) entry which is preliminary data.</text>
</comment>
<reference evidence="2 3" key="1">
    <citation type="submission" date="2019-07" db="EMBL/GenBank/DDBJ databases">
        <title>Genomics analysis of Aphanomyces spp. identifies a new class of oomycete effector associated with host adaptation.</title>
        <authorList>
            <person name="Gaulin E."/>
        </authorList>
    </citation>
    <scope>NUCLEOTIDE SEQUENCE [LARGE SCALE GENOMIC DNA]</scope>
    <source>
        <strain evidence="2 3">ATCC 201684</strain>
    </source>
</reference>
<evidence type="ECO:0000256" key="1">
    <source>
        <dbReference type="SAM" id="Phobius"/>
    </source>
</evidence>
<dbReference type="InterPro" id="IPR050484">
    <property type="entry name" value="Transf_Hexapept/Carb_Anhydrase"/>
</dbReference>
<keyword evidence="1" id="KW-0812">Transmembrane</keyword>
<dbReference type="SUPFAM" id="SSF51161">
    <property type="entry name" value="Trimeric LpxA-like enzymes"/>
    <property type="match status" value="3"/>
</dbReference>
<feature type="transmembrane region" description="Helical" evidence="1">
    <location>
        <begin position="480"/>
        <end position="498"/>
    </location>
</feature>
<dbReference type="InterPro" id="IPR011004">
    <property type="entry name" value="Trimer_LpxA-like_sf"/>
</dbReference>
<sequence>MVLWLQLLGAKVGNHVHVGAIVATPCLDLITIGDGVSIGREVLLACDVVDQGLLKLRRISIDRHAFISTSVTLEVDVHVQEGAEVMSMSGLHEGVTVPACQVWAGSPAAFQAAASACKLPSPPSPCRLFVMFLAQGFIVVWFMPLLHLIPMIPMAVWTRSIASEAAPLSNAIPFAFASGAFYVVAVAVLLVATKYIVVGKIRPGEYSTCSFFFLRKWLFDGMMQISLRTLHTVYATLYVVPFLRVLGAKIGVRSEVLTANHVVLDLLQLGDECFVADWVLLGDDHIREYTLTLKQTTMGKRSFVGNGSLIPQGTTLASNTLVGVFSTPPEKTPLQEGESCFGLPAILMPTRRNVTDAYDTSLLFYPSWPLYGTRLVIEGIRIIFAPLLVSLGVWFALLWIVRTHTYHDDVHLDIAATVGNLIALSPVYYVSCFVVPTIAVPALIKWLFLGQYQPVEWPMWSVAVWRSEFIMSVLEHLTSVGLLPFVGTPFLPMIYRLFGAKIGRRCYMGGVDIPEFDCIHVGDDCAFNPRGFAQTHLFEDRVMKLGHVRIGNRCTLRMRSILLPESRMEDDTALGCNSVVMKGETLTRGYEWRGFPVDIAGNAAPDDVSRDEPRGRASSKLVMTMPGYEVDVPFQNVSP</sequence>
<dbReference type="Proteomes" id="UP000481153">
    <property type="component" value="Unassembled WGS sequence"/>
</dbReference>
<dbReference type="PANTHER" id="PTHR13061">
    <property type="entry name" value="DYNACTIN SUBUNIT P25"/>
    <property type="match status" value="1"/>
</dbReference>
<feature type="transmembrane region" description="Helical" evidence="1">
    <location>
        <begin position="427"/>
        <end position="448"/>
    </location>
</feature>
<dbReference type="VEuPathDB" id="FungiDB:AeMF1_017400"/>
<proteinExistence type="predicted"/>
<accession>A0A6G0XNS0</accession>
<evidence type="ECO:0000313" key="2">
    <source>
        <dbReference type="EMBL" id="KAF0741970.1"/>
    </source>
</evidence>
<gene>
    <name evidence="2" type="ORF">Ae201684_002911</name>
</gene>
<dbReference type="EMBL" id="VJMJ01000032">
    <property type="protein sequence ID" value="KAF0741970.1"/>
    <property type="molecule type" value="Genomic_DNA"/>
</dbReference>
<organism evidence="2 3">
    <name type="scientific">Aphanomyces euteiches</name>
    <dbReference type="NCBI Taxonomy" id="100861"/>
    <lineage>
        <taxon>Eukaryota</taxon>
        <taxon>Sar</taxon>
        <taxon>Stramenopiles</taxon>
        <taxon>Oomycota</taxon>
        <taxon>Saprolegniomycetes</taxon>
        <taxon>Saprolegniales</taxon>
        <taxon>Verrucalvaceae</taxon>
        <taxon>Aphanomyces</taxon>
    </lineage>
</organism>
<keyword evidence="3" id="KW-1185">Reference proteome</keyword>
<dbReference type="NCBIfam" id="TIGR02353">
    <property type="entry name" value="NRPS_term_dom"/>
    <property type="match status" value="1"/>
</dbReference>
<feature type="transmembrane region" description="Helical" evidence="1">
    <location>
        <begin position="128"/>
        <end position="152"/>
    </location>
</feature>
<dbReference type="PANTHER" id="PTHR13061:SF50">
    <property type="entry name" value="GAMMA CARBONIC ANHYDRASE 1, MITOCHONDRIAL"/>
    <property type="match status" value="1"/>
</dbReference>
<keyword evidence="1" id="KW-1133">Transmembrane helix</keyword>
<feature type="transmembrane region" description="Helical" evidence="1">
    <location>
        <begin position="172"/>
        <end position="192"/>
    </location>
</feature>
<dbReference type="AlphaFoldDB" id="A0A6G0XNS0"/>
<dbReference type="Gene3D" id="2.160.10.10">
    <property type="entry name" value="Hexapeptide repeat proteins"/>
    <property type="match status" value="3"/>
</dbReference>
<dbReference type="InterPro" id="IPR012728">
    <property type="entry name" value="Pls/PosA_C"/>
</dbReference>
<protein>
    <submittedName>
        <fullName evidence="2">Uncharacterized protein</fullName>
    </submittedName>
</protein>
<name>A0A6G0XNS0_9STRA</name>
<feature type="transmembrane region" description="Helical" evidence="1">
    <location>
        <begin position="382"/>
        <end position="401"/>
    </location>
</feature>
<evidence type="ECO:0000313" key="3">
    <source>
        <dbReference type="Proteomes" id="UP000481153"/>
    </source>
</evidence>
<keyword evidence="1" id="KW-0472">Membrane</keyword>